<keyword evidence="4" id="KW-1185">Reference proteome</keyword>
<dbReference type="GeneID" id="19016286"/>
<accession>K8EU68</accession>
<protein>
    <submittedName>
        <fullName evidence="3">Uncharacterized protein</fullName>
    </submittedName>
</protein>
<reference evidence="3 4" key="1">
    <citation type="submission" date="2011-10" db="EMBL/GenBank/DDBJ databases">
        <authorList>
            <person name="Genoscope - CEA"/>
        </authorList>
    </citation>
    <scope>NUCLEOTIDE SEQUENCE [LARGE SCALE GENOMIC DNA]</scope>
    <source>
        <strain evidence="3 4">RCC 1105</strain>
    </source>
</reference>
<evidence type="ECO:0000313" key="4">
    <source>
        <dbReference type="Proteomes" id="UP000198341"/>
    </source>
</evidence>
<evidence type="ECO:0000313" key="3">
    <source>
        <dbReference type="EMBL" id="CCO15995.1"/>
    </source>
</evidence>
<feature type="coiled-coil region" evidence="1">
    <location>
        <begin position="154"/>
        <end position="206"/>
    </location>
</feature>
<feature type="coiled-coil region" evidence="1">
    <location>
        <begin position="240"/>
        <end position="314"/>
    </location>
</feature>
<organism evidence="3 4">
    <name type="scientific">Bathycoccus prasinos</name>
    <dbReference type="NCBI Taxonomy" id="41875"/>
    <lineage>
        <taxon>Eukaryota</taxon>
        <taxon>Viridiplantae</taxon>
        <taxon>Chlorophyta</taxon>
        <taxon>Mamiellophyceae</taxon>
        <taxon>Mamiellales</taxon>
        <taxon>Bathycoccaceae</taxon>
        <taxon>Bathycoccus</taxon>
    </lineage>
</organism>
<dbReference type="RefSeq" id="XP_007513470.1">
    <property type="nucleotide sequence ID" value="XM_007513408.1"/>
</dbReference>
<feature type="region of interest" description="Disordered" evidence="2">
    <location>
        <begin position="1"/>
        <end position="23"/>
    </location>
</feature>
<sequence length="448" mass="52867">MTKPKRKQKRDDSDNTTSSQSSIARIMIKPDYTNLNAEEKKGNMALNEEEKKRLNAGEPRLFEVDKKKVLQFSTLIETNSFEIDTQAKVLGISKGMIAKAWKFFDYRKLSSCTTRFLHSGEHGFDEDIMKQLGFKKEDHVTVLVWYALLDDETKKKVNNKAARDKRNCEKAKQEMVENEKGEKMTKAQLRNQVQHKKRKQEMVENEKGEKMTKVVTKAQLRREKEKQIIVENEKGEKMTKAQLRDQRQREKRKLIIVENEKGEKMTKEQLRNQVQREKRKLIIVENEKGEKMTKEQLRSQVQYEKEKLIIVENEKGKKMTKAQLRNQLNYKKQKPKQKQRNKEFIRKQFICRPPGCLEKEKCSICGREKSFGWAKAPDALWYVEKLFKEKGLTEYPSFRAANGYLTMKKRKYLGKEDILLRTTDILCYACWKTCEGAAEKTMQKLLKL</sequence>
<evidence type="ECO:0000256" key="1">
    <source>
        <dbReference type="SAM" id="Coils"/>
    </source>
</evidence>
<gene>
    <name evidence="3" type="ORF">Bathy04g02610</name>
</gene>
<proteinExistence type="predicted"/>
<evidence type="ECO:0000256" key="2">
    <source>
        <dbReference type="SAM" id="MobiDB-lite"/>
    </source>
</evidence>
<dbReference type="AlphaFoldDB" id="K8EU68"/>
<keyword evidence="1" id="KW-0175">Coiled coil</keyword>
<name>K8EU68_9CHLO</name>
<dbReference type="Proteomes" id="UP000198341">
    <property type="component" value="Chromosome 4"/>
</dbReference>
<dbReference type="EMBL" id="FO082275">
    <property type="protein sequence ID" value="CCO15995.1"/>
    <property type="molecule type" value="Genomic_DNA"/>
</dbReference>
<dbReference type="KEGG" id="bpg:Bathy04g02610"/>